<dbReference type="PANTHER" id="PTHR43861">
    <property type="entry name" value="TRANS-ACONITATE 2-METHYLTRANSFERASE-RELATED"/>
    <property type="match status" value="1"/>
</dbReference>
<dbReference type="Gene3D" id="3.40.50.150">
    <property type="entry name" value="Vaccinia Virus protein VP39"/>
    <property type="match status" value="1"/>
</dbReference>
<dbReference type="InterPro" id="IPR054601">
    <property type="entry name" value="C2185-like_N"/>
</dbReference>
<protein>
    <submittedName>
        <fullName evidence="2">Class I SAM-dependent methyltransferase</fullName>
    </submittedName>
</protein>
<dbReference type="InterPro" id="IPR029063">
    <property type="entry name" value="SAM-dependent_MTases_sf"/>
</dbReference>
<name>A0A6G4HSI8_CLOBO</name>
<proteinExistence type="predicted"/>
<dbReference type="AlphaFoldDB" id="A0A6G4HSI8"/>
<accession>A0A6G4HSI8</accession>
<comment type="caution">
    <text evidence="2">The sequence shown here is derived from an EMBL/GenBank/DDBJ whole genome shotgun (WGS) entry which is preliminary data.</text>
</comment>
<dbReference type="GO" id="GO:0032259">
    <property type="term" value="P:methylation"/>
    <property type="evidence" value="ECO:0007669"/>
    <property type="project" value="UniProtKB-KW"/>
</dbReference>
<evidence type="ECO:0000313" key="2">
    <source>
        <dbReference type="EMBL" id="NFV16375.1"/>
    </source>
</evidence>
<gene>
    <name evidence="2" type="ORF">FDG29_09420</name>
</gene>
<feature type="domain" description="C2185-like N-terminal" evidence="1">
    <location>
        <begin position="4"/>
        <end position="88"/>
    </location>
</feature>
<dbReference type="CDD" id="cd02440">
    <property type="entry name" value="AdoMet_MTases"/>
    <property type="match status" value="1"/>
</dbReference>
<dbReference type="Pfam" id="PF13489">
    <property type="entry name" value="Methyltransf_23"/>
    <property type="match status" value="1"/>
</dbReference>
<organism evidence="2">
    <name type="scientific">Clostridium botulinum</name>
    <dbReference type="NCBI Taxonomy" id="1491"/>
    <lineage>
        <taxon>Bacteria</taxon>
        <taxon>Bacillati</taxon>
        <taxon>Bacillota</taxon>
        <taxon>Clostridia</taxon>
        <taxon>Eubacteriales</taxon>
        <taxon>Clostridiaceae</taxon>
        <taxon>Clostridium</taxon>
    </lineage>
</organism>
<dbReference type="SUPFAM" id="SSF53335">
    <property type="entry name" value="S-adenosyl-L-methionine-dependent methyltransferases"/>
    <property type="match status" value="2"/>
</dbReference>
<dbReference type="Gene3D" id="3.40.50.720">
    <property type="entry name" value="NAD(P)-binding Rossmann-like Domain"/>
    <property type="match status" value="1"/>
</dbReference>
<keyword evidence="2" id="KW-0489">Methyltransferase</keyword>
<dbReference type="GO" id="GO:0008168">
    <property type="term" value="F:methyltransferase activity"/>
    <property type="evidence" value="ECO:0007669"/>
    <property type="project" value="UniProtKB-KW"/>
</dbReference>
<dbReference type="PANTHER" id="PTHR43861:SF6">
    <property type="entry name" value="METHYLTRANSFERASE TYPE 11"/>
    <property type="match status" value="1"/>
</dbReference>
<keyword evidence="2" id="KW-0808">Transferase</keyword>
<dbReference type="Pfam" id="PF22674">
    <property type="entry name" value="C2185-like_N"/>
    <property type="match status" value="1"/>
</dbReference>
<evidence type="ECO:0000259" key="1">
    <source>
        <dbReference type="Pfam" id="PF22674"/>
    </source>
</evidence>
<dbReference type="EMBL" id="SXEU01000003">
    <property type="protein sequence ID" value="NFV16375.1"/>
    <property type="molecule type" value="Genomic_DNA"/>
</dbReference>
<reference evidence="2" key="1">
    <citation type="submission" date="2019-04" db="EMBL/GenBank/DDBJ databases">
        <title>Genome sequencing of Clostridium botulinum Groups I-IV and Clostridium butyricum.</title>
        <authorList>
            <person name="Brunt J."/>
            <person name="Van Vliet A.H.M."/>
            <person name="Stringer S.C."/>
            <person name="Carter A.T."/>
            <person name="Peck M.W."/>
        </authorList>
    </citation>
    <scope>NUCLEOTIDE SEQUENCE</scope>
    <source>
        <strain evidence="2">751/1</strain>
    </source>
</reference>
<dbReference type="RefSeq" id="WP_061311457.1">
    <property type="nucleotide sequence ID" value="NZ_CP013246.1"/>
</dbReference>
<sequence>MNKLKIIIFGVGSGYERLKFDMNLDKVEMLAFVDNDIKKQRTIFNNINIVSPKEIHKYSYDYIVIANQYYLEIEKQLLDMGIEKKRIISYYYKPNDINYDIKYNKHIFKLFFKEDVEEKNKRQLLPIAEDVKKMYNKNYKEKEDKWSCTDLNYTKSIIQELLKEMKRLGIQIENCSNILDVGCAKGYFTEAFRNFGLNSYGIDYSDIAVNMAKNSFPSCTFEVMDGFNPRLNEEFDLVFVRGFTGCNTHNLNFVSEFLNKYIEKIKIGGSLVVAFSSDFSGYEKSGETVNWSFDEINKLSNMLNLKFLDIIYPEEKLVKLKTINQDKKYFYLVYIKNITD</sequence>